<proteinExistence type="predicted"/>
<comment type="caution">
    <text evidence="1">The sequence shown here is derived from an EMBL/GenBank/DDBJ whole genome shotgun (WGS) entry which is preliminary data.</text>
</comment>
<sequence length="40" mass="4622">MLHGLYLIGSNLREEGVESLLEKYFSVNESAWFAYLQDAK</sequence>
<feature type="non-terminal residue" evidence="1">
    <location>
        <position position="40"/>
    </location>
</feature>
<accession>A0A8S2VQQ1</accession>
<gene>
    <name evidence="1" type="ORF">BYL167_LOCUS31785</name>
</gene>
<organism evidence="1 2">
    <name type="scientific">Rotaria magnacalcarata</name>
    <dbReference type="NCBI Taxonomy" id="392030"/>
    <lineage>
        <taxon>Eukaryota</taxon>
        <taxon>Metazoa</taxon>
        <taxon>Spiralia</taxon>
        <taxon>Gnathifera</taxon>
        <taxon>Rotifera</taxon>
        <taxon>Eurotatoria</taxon>
        <taxon>Bdelloidea</taxon>
        <taxon>Philodinida</taxon>
        <taxon>Philodinidae</taxon>
        <taxon>Rotaria</taxon>
    </lineage>
</organism>
<protein>
    <submittedName>
        <fullName evidence="1">Uncharacterized protein</fullName>
    </submittedName>
</protein>
<evidence type="ECO:0000313" key="1">
    <source>
        <dbReference type="EMBL" id="CAF4406432.1"/>
    </source>
</evidence>
<reference evidence="1" key="1">
    <citation type="submission" date="2021-02" db="EMBL/GenBank/DDBJ databases">
        <authorList>
            <person name="Nowell W R."/>
        </authorList>
    </citation>
    <scope>NUCLEOTIDE SEQUENCE</scope>
</reference>
<dbReference type="AlphaFoldDB" id="A0A8S2VQQ1"/>
<evidence type="ECO:0000313" key="2">
    <source>
        <dbReference type="Proteomes" id="UP000681967"/>
    </source>
</evidence>
<dbReference type="Proteomes" id="UP000681967">
    <property type="component" value="Unassembled WGS sequence"/>
</dbReference>
<name>A0A8S2VQQ1_9BILA</name>
<dbReference type="EMBL" id="CAJOBH010056918">
    <property type="protein sequence ID" value="CAF4406432.1"/>
    <property type="molecule type" value="Genomic_DNA"/>
</dbReference>